<evidence type="ECO:0000313" key="2">
    <source>
        <dbReference type="Proteomes" id="UP000812013"/>
    </source>
</evidence>
<dbReference type="GO" id="GO:0032259">
    <property type="term" value="P:methylation"/>
    <property type="evidence" value="ECO:0007669"/>
    <property type="project" value="UniProtKB-KW"/>
</dbReference>
<dbReference type="Pfam" id="PF04672">
    <property type="entry name" value="Methyltransf_19"/>
    <property type="match status" value="1"/>
</dbReference>
<dbReference type="RefSeq" id="WP_219671290.1">
    <property type="nucleotide sequence ID" value="NZ_WTFF01000356.1"/>
</dbReference>
<dbReference type="GO" id="GO:0008168">
    <property type="term" value="F:methyltransferase activity"/>
    <property type="evidence" value="ECO:0007669"/>
    <property type="project" value="UniProtKB-KW"/>
</dbReference>
<dbReference type="InterPro" id="IPR029063">
    <property type="entry name" value="SAM-dependent_MTases_sf"/>
</dbReference>
<comment type="caution">
    <text evidence="1">The sequence shown here is derived from an EMBL/GenBank/DDBJ whole genome shotgun (WGS) entry which is preliminary data.</text>
</comment>
<proteinExistence type="predicted"/>
<protein>
    <submittedName>
        <fullName evidence="1">SAM-dependent methyltransferase</fullName>
    </submittedName>
</protein>
<dbReference type="Proteomes" id="UP000812013">
    <property type="component" value="Unassembled WGS sequence"/>
</dbReference>
<dbReference type="Gene3D" id="3.40.50.150">
    <property type="entry name" value="Vaccinia Virus protein VP39"/>
    <property type="match status" value="1"/>
</dbReference>
<dbReference type="InterPro" id="IPR006764">
    <property type="entry name" value="SAM_dep_MeTrfase_SAV2177_type"/>
</dbReference>
<keyword evidence="1" id="KW-0489">Methyltransferase</keyword>
<keyword evidence="1" id="KW-0808">Transferase</keyword>
<keyword evidence="2" id="KW-1185">Reference proteome</keyword>
<name>A0ABS6ZEM1_9ACTN</name>
<dbReference type="EMBL" id="WTFF01000356">
    <property type="protein sequence ID" value="MBW5486210.1"/>
    <property type="molecule type" value="Genomic_DNA"/>
</dbReference>
<reference evidence="1 2" key="1">
    <citation type="submission" date="2019-12" db="EMBL/GenBank/DDBJ databases">
        <title>Genome sequence of Streptomyces bambusae.</title>
        <authorList>
            <person name="Bansal K."/>
            <person name="Choksket S."/>
            <person name="Korpole S."/>
            <person name="Patil P.B."/>
        </authorList>
    </citation>
    <scope>NUCLEOTIDE SEQUENCE [LARGE SCALE GENOMIC DNA]</scope>
    <source>
        <strain evidence="1 2">SK60</strain>
    </source>
</reference>
<gene>
    <name evidence="1" type="ORF">GPJ59_31190</name>
</gene>
<dbReference type="SUPFAM" id="SSF53335">
    <property type="entry name" value="S-adenosyl-L-methionine-dependent methyltransferases"/>
    <property type="match status" value="1"/>
</dbReference>
<organism evidence="1 2">
    <name type="scientific">Streptomyces bambusae</name>
    <dbReference type="NCBI Taxonomy" id="1550616"/>
    <lineage>
        <taxon>Bacteria</taxon>
        <taxon>Bacillati</taxon>
        <taxon>Actinomycetota</taxon>
        <taxon>Actinomycetes</taxon>
        <taxon>Kitasatosporales</taxon>
        <taxon>Streptomycetaceae</taxon>
        <taxon>Streptomyces</taxon>
    </lineage>
</organism>
<sequence>MHHDVRRPSIARIYDWLLGGVDNYPADHRVGEDLLGIAPGCRTVALTNRAFLRRVVHTLAHDYGIRQFLEHGCGLPARDNVHEVAQAVDREARVVYVDNDPLVVAHARTRLVENPRTAVVAADVRDTGAIFGNPAVRRLIRPGEPTAALFVSVAQCLDDEDVTPMIERVKQRLAPGSFLVVCQLTSPYPEVRDRVTNLMHKATEGSWGRLREEHEVRGYLDGLEIIEPGLGDVADWRPERRPTLSSAAAELIAWGGVGRLPGQAANIDGDCTSRSS</sequence>
<accession>A0ABS6ZEM1</accession>
<dbReference type="PIRSF" id="PIRSF017393">
    <property type="entry name" value="MTase_SAV2177"/>
    <property type="match status" value="1"/>
</dbReference>
<evidence type="ECO:0000313" key="1">
    <source>
        <dbReference type="EMBL" id="MBW5486210.1"/>
    </source>
</evidence>